<reference evidence="7 8" key="1">
    <citation type="journal article" date="2019" name="Anaerobe">
        <title>Detection of Robinsoniella peoriensis in multiple bone samples of a trauma patient.</title>
        <authorList>
            <person name="Schrottner P."/>
            <person name="Hartwich K."/>
            <person name="Bunk B."/>
            <person name="Schober I."/>
            <person name="Helbig S."/>
            <person name="Rudolph W.W."/>
            <person name="Gunzer F."/>
        </authorList>
    </citation>
    <scope>NUCLEOTIDE SEQUENCE [LARGE SCALE GENOMIC DNA]</scope>
    <source>
        <strain evidence="7 8">DSM 106044</strain>
    </source>
</reference>
<feature type="transmembrane region" description="Helical" evidence="4">
    <location>
        <begin position="108"/>
        <end position="126"/>
    </location>
</feature>
<dbReference type="Proteomes" id="UP000306509">
    <property type="component" value="Unassembled WGS sequence"/>
</dbReference>
<keyword evidence="3 7" id="KW-0418">Kinase</keyword>
<evidence type="ECO:0000259" key="6">
    <source>
        <dbReference type="Pfam" id="PF14689"/>
    </source>
</evidence>
<feature type="transmembrane region" description="Helical" evidence="4">
    <location>
        <begin position="138"/>
        <end position="159"/>
    </location>
</feature>
<dbReference type="InterPro" id="IPR036890">
    <property type="entry name" value="HATPase_C_sf"/>
</dbReference>
<dbReference type="Pfam" id="PF14689">
    <property type="entry name" value="SPOB_a"/>
    <property type="match status" value="1"/>
</dbReference>
<dbReference type="PANTHER" id="PTHR40448">
    <property type="entry name" value="TWO-COMPONENT SENSOR HISTIDINE KINASE"/>
    <property type="match status" value="1"/>
</dbReference>
<dbReference type="Gene3D" id="1.10.287.130">
    <property type="match status" value="1"/>
</dbReference>
<sequence length="409" mass="46253">MLPALIAFTMSLLVGYFVFHLISLFIQPRTRLIIQIPAMLILGYICYNVIFLSDLVNISYGLAAFLLLTMVCFKGSAISRISIVVLFYPIMTAVSIICTEGMKTRFTIPVTFLFWLTVYLLFKNRLSNCINQLTDRMWLLMDIICTAAFFMTFLVVLKMETGEVAVIILGSCTTIITNTGVLVLIIAVIKSLKAQSDLKQLQMQATYYDILDQEHQNTRKIRHDMNNHMQVVDGLLNETQYEKAHAYIESVFSSLNHSVLKNYAGDPVINLVLNQKIKAMEDHHISVDAKISLEKLESFRDMDLCCILSNTLDNALEACKKIPDKSNRRIEIKARIKNGYFSYALINSKTNATTTKNGKFITDKADKKQHGFGISNVKEIVAKYKGEIDFKDLGKTFEVVMIIPLSSVS</sequence>
<evidence type="ECO:0000256" key="1">
    <source>
        <dbReference type="ARBA" id="ARBA00022553"/>
    </source>
</evidence>
<keyword evidence="4" id="KW-0472">Membrane</keyword>
<protein>
    <submittedName>
        <fullName evidence="7">Sensory histidine kinase DcuS</fullName>
    </submittedName>
</protein>
<dbReference type="Pfam" id="PF14501">
    <property type="entry name" value="HATPase_c_5"/>
    <property type="match status" value="1"/>
</dbReference>
<comment type="caution">
    <text evidence="7">The sequence shown here is derived from an EMBL/GenBank/DDBJ whole genome shotgun (WGS) entry which is preliminary data.</text>
</comment>
<feature type="transmembrane region" description="Helical" evidence="4">
    <location>
        <begin position="6"/>
        <end position="25"/>
    </location>
</feature>
<keyword evidence="4" id="KW-1133">Transmembrane helix</keyword>
<feature type="transmembrane region" description="Helical" evidence="4">
    <location>
        <begin position="83"/>
        <end position="102"/>
    </location>
</feature>
<accession>A0A4U8PZW6</accession>
<dbReference type="RefSeq" id="WP_047834631.1">
    <property type="nucleotide sequence ID" value="NZ_QGQD01000107.1"/>
</dbReference>
<keyword evidence="4" id="KW-0812">Transmembrane</keyword>
<dbReference type="STRING" id="180332.GCA_000797495_02355"/>
<dbReference type="InterPro" id="IPR016120">
    <property type="entry name" value="Sig_transdc_His_kin_SpoOB"/>
</dbReference>
<evidence type="ECO:0000259" key="5">
    <source>
        <dbReference type="Pfam" id="PF14501"/>
    </source>
</evidence>
<dbReference type="SUPFAM" id="SSF55874">
    <property type="entry name" value="ATPase domain of HSP90 chaperone/DNA topoisomerase II/histidine kinase"/>
    <property type="match status" value="1"/>
</dbReference>
<dbReference type="InterPro" id="IPR032834">
    <property type="entry name" value="NatK-like_C"/>
</dbReference>
<dbReference type="AlphaFoldDB" id="A0A4U8PZW6"/>
<dbReference type="Gene3D" id="3.30.565.10">
    <property type="entry name" value="Histidine kinase-like ATPase, C-terminal domain"/>
    <property type="match status" value="1"/>
</dbReference>
<feature type="transmembrane region" description="Helical" evidence="4">
    <location>
        <begin position="165"/>
        <end position="189"/>
    </location>
</feature>
<evidence type="ECO:0000256" key="2">
    <source>
        <dbReference type="ARBA" id="ARBA00022679"/>
    </source>
</evidence>
<feature type="transmembrane region" description="Helical" evidence="4">
    <location>
        <begin position="32"/>
        <end position="52"/>
    </location>
</feature>
<keyword evidence="2" id="KW-0808">Transferase</keyword>
<gene>
    <name evidence="7" type="ORF">DSM106044_05254</name>
</gene>
<dbReference type="SUPFAM" id="SSF55890">
    <property type="entry name" value="Sporulation response regulatory protein Spo0B"/>
    <property type="match status" value="1"/>
</dbReference>
<feature type="domain" description="SpoOB alpha-helical" evidence="6">
    <location>
        <begin position="219"/>
        <end position="256"/>
    </location>
</feature>
<proteinExistence type="predicted"/>
<evidence type="ECO:0000313" key="8">
    <source>
        <dbReference type="Proteomes" id="UP000306509"/>
    </source>
</evidence>
<dbReference type="GO" id="GO:0000155">
    <property type="term" value="F:phosphorelay sensor kinase activity"/>
    <property type="evidence" value="ECO:0007669"/>
    <property type="project" value="InterPro"/>
</dbReference>
<organism evidence="7 8">
    <name type="scientific">Robinsoniella peoriensis</name>
    <dbReference type="NCBI Taxonomy" id="180332"/>
    <lineage>
        <taxon>Bacteria</taxon>
        <taxon>Bacillati</taxon>
        <taxon>Bacillota</taxon>
        <taxon>Clostridia</taxon>
        <taxon>Lachnospirales</taxon>
        <taxon>Lachnospiraceae</taxon>
        <taxon>Robinsoniella</taxon>
    </lineage>
</organism>
<evidence type="ECO:0000256" key="3">
    <source>
        <dbReference type="ARBA" id="ARBA00022777"/>
    </source>
</evidence>
<keyword evidence="8" id="KW-1185">Reference proteome</keyword>
<evidence type="ECO:0000256" key="4">
    <source>
        <dbReference type="SAM" id="Phobius"/>
    </source>
</evidence>
<keyword evidence="1" id="KW-0597">Phosphoprotein</keyword>
<dbReference type="CDD" id="cd16935">
    <property type="entry name" value="HATPase_AgrC-ComD-like"/>
    <property type="match status" value="1"/>
</dbReference>
<name>A0A4U8PZW6_9FIRM</name>
<dbReference type="InterPro" id="IPR039506">
    <property type="entry name" value="SPOB_a"/>
</dbReference>
<dbReference type="GO" id="GO:0042802">
    <property type="term" value="F:identical protein binding"/>
    <property type="evidence" value="ECO:0007669"/>
    <property type="project" value="TreeGrafter"/>
</dbReference>
<feature type="domain" description="Sensor histidine kinase NatK-like C-terminal" evidence="5">
    <location>
        <begin position="302"/>
        <end position="404"/>
    </location>
</feature>
<dbReference type="EMBL" id="QGQD01000107">
    <property type="protein sequence ID" value="TLC97890.1"/>
    <property type="molecule type" value="Genomic_DNA"/>
</dbReference>
<dbReference type="PANTHER" id="PTHR40448:SF1">
    <property type="entry name" value="TWO-COMPONENT SENSOR HISTIDINE KINASE"/>
    <property type="match status" value="1"/>
</dbReference>
<evidence type="ECO:0000313" key="7">
    <source>
        <dbReference type="EMBL" id="TLC97890.1"/>
    </source>
</evidence>